<dbReference type="Gene3D" id="3.10.450.50">
    <property type="match status" value="1"/>
</dbReference>
<dbReference type="InterPro" id="IPR039437">
    <property type="entry name" value="FrzH/put_lumazine-bd"/>
</dbReference>
<dbReference type="Proteomes" id="UP001165381">
    <property type="component" value="Unassembled WGS sequence"/>
</dbReference>
<dbReference type="RefSeq" id="WP_249972625.1">
    <property type="nucleotide sequence ID" value="NZ_JAMFLZ010000003.1"/>
</dbReference>
<accession>A0ABT0QD01</accession>
<comment type="caution">
    <text evidence="2">The sequence shown here is derived from an EMBL/GenBank/DDBJ whole genome shotgun (WGS) entry which is preliminary data.</text>
</comment>
<dbReference type="Pfam" id="PF12893">
    <property type="entry name" value="Lumazine_bd_2"/>
    <property type="match status" value="1"/>
</dbReference>
<keyword evidence="3" id="KW-1185">Reference proteome</keyword>
<proteinExistence type="predicted"/>
<feature type="chain" id="PRO_5046662668" evidence="1">
    <location>
        <begin position="20"/>
        <end position="147"/>
    </location>
</feature>
<feature type="signal peptide" evidence="1">
    <location>
        <begin position="1"/>
        <end position="19"/>
    </location>
</feature>
<name>A0ABT0QD01_9FLAO</name>
<keyword evidence="1" id="KW-0732">Signal</keyword>
<organism evidence="2 3">
    <name type="scientific">Jejuia spongiicola</name>
    <dbReference type="NCBI Taxonomy" id="2942207"/>
    <lineage>
        <taxon>Bacteria</taxon>
        <taxon>Pseudomonadati</taxon>
        <taxon>Bacteroidota</taxon>
        <taxon>Flavobacteriia</taxon>
        <taxon>Flavobacteriales</taxon>
        <taxon>Flavobacteriaceae</taxon>
        <taxon>Jejuia</taxon>
    </lineage>
</organism>
<evidence type="ECO:0000313" key="3">
    <source>
        <dbReference type="Proteomes" id="UP001165381"/>
    </source>
</evidence>
<gene>
    <name evidence="2" type="ORF">M3P09_07485</name>
</gene>
<dbReference type="EMBL" id="JAMFLZ010000003">
    <property type="protein sequence ID" value="MCL6294830.1"/>
    <property type="molecule type" value="Genomic_DNA"/>
</dbReference>
<sequence>MKNLLVIFAICFAYTFSSAQSDINKAGVEKACLNYIEGFYEGDTSKLEASLQPTLNKFGFWKNKNTNTYAQVSHMSFKQALDYAKDVLEKKEFPKSDAPRKIEVLDIGNSIASAKITAWWGIDYMLLSKRGDKWMIEQVLWEGPLEN</sequence>
<protein>
    <submittedName>
        <fullName evidence="2">Nuclear transport factor 2 family protein</fullName>
    </submittedName>
</protein>
<dbReference type="SUPFAM" id="SSF54427">
    <property type="entry name" value="NTF2-like"/>
    <property type="match status" value="1"/>
</dbReference>
<evidence type="ECO:0000256" key="1">
    <source>
        <dbReference type="SAM" id="SignalP"/>
    </source>
</evidence>
<dbReference type="InterPro" id="IPR032710">
    <property type="entry name" value="NTF2-like_dom_sf"/>
</dbReference>
<evidence type="ECO:0000313" key="2">
    <source>
        <dbReference type="EMBL" id="MCL6294830.1"/>
    </source>
</evidence>
<reference evidence="2" key="1">
    <citation type="submission" date="2022-05" db="EMBL/GenBank/DDBJ databases">
        <authorList>
            <person name="Park J.-S."/>
        </authorList>
    </citation>
    <scope>NUCLEOTIDE SEQUENCE</scope>
    <source>
        <strain evidence="2">2012CJ34-3</strain>
    </source>
</reference>